<protein>
    <recommendedName>
        <fullName evidence="5">FtsX-like permease family protein</fullName>
    </recommendedName>
</protein>
<feature type="transmembrane region" description="Helical" evidence="1">
    <location>
        <begin position="247"/>
        <end position="276"/>
    </location>
</feature>
<evidence type="ECO:0008006" key="5">
    <source>
        <dbReference type="Google" id="ProtNLM"/>
    </source>
</evidence>
<evidence type="ECO:0000256" key="1">
    <source>
        <dbReference type="SAM" id="Phobius"/>
    </source>
</evidence>
<feature type="transmembrane region" description="Helical" evidence="1">
    <location>
        <begin position="397"/>
        <end position="417"/>
    </location>
</feature>
<keyword evidence="1" id="KW-1133">Transmembrane helix</keyword>
<keyword evidence="4" id="KW-1185">Reference proteome</keyword>
<feature type="signal peptide" evidence="2">
    <location>
        <begin position="1"/>
        <end position="19"/>
    </location>
</feature>
<feature type="transmembrane region" description="Helical" evidence="1">
    <location>
        <begin position="681"/>
        <end position="707"/>
    </location>
</feature>
<feature type="transmembrane region" description="Helical" evidence="1">
    <location>
        <begin position="333"/>
        <end position="353"/>
    </location>
</feature>
<dbReference type="EMBL" id="BAAANE010000004">
    <property type="protein sequence ID" value="GAA1630749.1"/>
    <property type="molecule type" value="Genomic_DNA"/>
</dbReference>
<accession>A0ABN2F636</accession>
<sequence>MLCVGVLSAITVISASFKAAVQGSIVGAYANQPYVVQVLDGSAEPTLARSGSFQPIWQKTGTAGRGDREVPVELRYTPPGNRVPAVVKTGRAPQVAGEMLISERAAQLLRVDVGDEVTAYRPTPTVLKVTGISRDAAQRDTAALTFLATPEQDSPATIWVGTADPFENAQLRAGIEKRQLSARTIRLVASEEAAGAATVVLRPIRYAVQSLAVLSVVLLASLMLLLTRALRRDLDGLRAVGMAGRSINLLTARAAVVCSLGGAAIGVALSVGGLWLGRDFVSRQLNQDWGGVSLQLRATLQLALLVPAAAILLTALVAVISRYGRRFSALPHRLAAIAALGATASSILVIVVGGPFQAAPFYLLTVCLVVTGVAWRLSAVGVGHGTSVVTRTLARSLTPLAMLAAALVFATTWYSAWNLHTSLASEALWRPAQPAGSLLVNGVGAQGRQAIIEAYQQLGGKRFSRYQLADEQTSTLRVTSPSTVTCLSKAATKNILDVPSFCYSPDQRSPLNIIALSSEAATGAFQVDTELISNNQVGLLDIGVPSGTITYAGTTPATPSSELGGYMPGAVLSPASPIAVKHHLRPTGYEFLVLLDMSNLTPDNQAQLRSTIRRSAGAAQVAEDTGFVDETGQRQLSSMAALIGFGVAALFIGGLGVAFVGSHASIRRLLRDLGLTKRRRFYLATRFSAPVLLAVVVGTGLGLLAAWMSGAHDGSGFGWAWMLPGVGGLLAYGSLIANYSRTPNRNEA</sequence>
<dbReference type="Proteomes" id="UP001501319">
    <property type="component" value="Unassembled WGS sequence"/>
</dbReference>
<reference evidence="3 4" key="1">
    <citation type="journal article" date="2019" name="Int. J. Syst. Evol. Microbiol.">
        <title>The Global Catalogue of Microorganisms (GCM) 10K type strain sequencing project: providing services to taxonomists for standard genome sequencing and annotation.</title>
        <authorList>
            <consortium name="The Broad Institute Genomics Platform"/>
            <consortium name="The Broad Institute Genome Sequencing Center for Infectious Disease"/>
            <person name="Wu L."/>
            <person name="Ma J."/>
        </authorList>
    </citation>
    <scope>NUCLEOTIDE SEQUENCE [LARGE SCALE GENOMIC DNA]</scope>
    <source>
        <strain evidence="3 4">JCM 14306</strain>
    </source>
</reference>
<evidence type="ECO:0000313" key="4">
    <source>
        <dbReference type="Proteomes" id="UP001501319"/>
    </source>
</evidence>
<proteinExistence type="predicted"/>
<evidence type="ECO:0000313" key="3">
    <source>
        <dbReference type="EMBL" id="GAA1630749.1"/>
    </source>
</evidence>
<feature type="transmembrane region" description="Helical" evidence="1">
    <location>
        <begin position="296"/>
        <end position="321"/>
    </location>
</feature>
<keyword evidence="1" id="KW-0812">Transmembrane</keyword>
<feature type="chain" id="PRO_5045943096" description="FtsX-like permease family protein" evidence="2">
    <location>
        <begin position="20"/>
        <end position="748"/>
    </location>
</feature>
<feature type="transmembrane region" description="Helical" evidence="1">
    <location>
        <begin position="359"/>
        <end position="377"/>
    </location>
</feature>
<comment type="caution">
    <text evidence="3">The sequence shown here is derived from an EMBL/GenBank/DDBJ whole genome shotgun (WGS) entry which is preliminary data.</text>
</comment>
<organism evidence="3 4">
    <name type="scientific">Kribbella alba</name>
    <dbReference type="NCBI Taxonomy" id="190197"/>
    <lineage>
        <taxon>Bacteria</taxon>
        <taxon>Bacillati</taxon>
        <taxon>Actinomycetota</taxon>
        <taxon>Actinomycetes</taxon>
        <taxon>Propionibacteriales</taxon>
        <taxon>Kribbellaceae</taxon>
        <taxon>Kribbella</taxon>
    </lineage>
</organism>
<feature type="transmembrane region" description="Helical" evidence="1">
    <location>
        <begin position="206"/>
        <end position="226"/>
    </location>
</feature>
<feature type="transmembrane region" description="Helical" evidence="1">
    <location>
        <begin position="639"/>
        <end position="660"/>
    </location>
</feature>
<evidence type="ECO:0000256" key="2">
    <source>
        <dbReference type="SAM" id="SignalP"/>
    </source>
</evidence>
<gene>
    <name evidence="3" type="ORF">GCM10009744_18550</name>
</gene>
<name>A0ABN2F636_9ACTN</name>
<keyword evidence="2" id="KW-0732">Signal</keyword>
<feature type="transmembrane region" description="Helical" evidence="1">
    <location>
        <begin position="719"/>
        <end position="739"/>
    </location>
</feature>
<keyword evidence="1" id="KW-0472">Membrane</keyword>